<feature type="chain" id="PRO_5047375518" evidence="2">
    <location>
        <begin position="24"/>
        <end position="375"/>
    </location>
</feature>
<protein>
    <submittedName>
        <fullName evidence="3">Antitoxin component YwqK of YwqJK toxin-antitoxin module</fullName>
    </submittedName>
</protein>
<feature type="region of interest" description="Disordered" evidence="1">
    <location>
        <begin position="237"/>
        <end position="263"/>
    </location>
</feature>
<gene>
    <name evidence="3" type="ORF">J2X09_003144</name>
</gene>
<dbReference type="RefSeq" id="WP_204734326.1">
    <property type="nucleotide sequence ID" value="NZ_JAVDWE010000008.1"/>
</dbReference>
<reference evidence="3 4" key="1">
    <citation type="submission" date="2023-07" db="EMBL/GenBank/DDBJ databases">
        <title>Sorghum-associated microbial communities from plants grown in Nebraska, USA.</title>
        <authorList>
            <person name="Schachtman D."/>
        </authorList>
    </citation>
    <scope>NUCLEOTIDE SEQUENCE [LARGE SCALE GENOMIC DNA]</scope>
    <source>
        <strain evidence="3 4">BE240</strain>
    </source>
</reference>
<dbReference type="Gene3D" id="3.90.930.1">
    <property type="match status" value="2"/>
</dbReference>
<evidence type="ECO:0000256" key="1">
    <source>
        <dbReference type="SAM" id="MobiDB-lite"/>
    </source>
</evidence>
<feature type="compositionally biased region" description="Basic and acidic residues" evidence="1">
    <location>
        <begin position="237"/>
        <end position="246"/>
    </location>
</feature>
<accession>A0ABU1VD40</accession>
<sequence length="375" mass="42795">MPSERHRRLLLALVLMVCAPAWAVQRCELNGESVNPNNGHTTAGKSGVMRCTDDSGSVRLREQTLRDGRFVGPVVMVLSDGERREYTVNERGNRHGVARTFDGKGTLRREENLEDGSNVGLQKVFAEAGHLQELHFSDERRTVLTIGYHADGSLKELRCAPASVVPQDREVCGHAGRASDVTLYREPGKPSGAVSYLKGQMQRLSVLDREGRLVRSEELKDGRRIKRVFYTSGKQRSETDFIDRDPNSGGGREGVAREWAESGQMTQETQWAEGYEQRIQQWYLNGQQKMRQQIRREGRELQRTTESFWDNGKLAAVNVERNGRLSGWQKYFSEDGVLMREDEHGERGLLQRRKRYNDQGVLEREERFLEDGSRI</sequence>
<proteinExistence type="predicted"/>
<dbReference type="EMBL" id="JAVDWE010000008">
    <property type="protein sequence ID" value="MDR7095396.1"/>
    <property type="molecule type" value="Genomic_DNA"/>
</dbReference>
<keyword evidence="2" id="KW-0732">Signal</keyword>
<evidence type="ECO:0000313" key="4">
    <source>
        <dbReference type="Proteomes" id="UP001265550"/>
    </source>
</evidence>
<organism evidence="3 4">
    <name type="scientific">Hydrogenophaga laconesensis</name>
    <dbReference type="NCBI Taxonomy" id="1805971"/>
    <lineage>
        <taxon>Bacteria</taxon>
        <taxon>Pseudomonadati</taxon>
        <taxon>Pseudomonadota</taxon>
        <taxon>Betaproteobacteria</taxon>
        <taxon>Burkholderiales</taxon>
        <taxon>Comamonadaceae</taxon>
        <taxon>Hydrogenophaga</taxon>
    </lineage>
</organism>
<comment type="caution">
    <text evidence="3">The sequence shown here is derived from an EMBL/GenBank/DDBJ whole genome shotgun (WGS) entry which is preliminary data.</text>
</comment>
<dbReference type="Proteomes" id="UP001265550">
    <property type="component" value="Unassembled WGS sequence"/>
</dbReference>
<keyword evidence="4" id="KW-1185">Reference proteome</keyword>
<evidence type="ECO:0000256" key="2">
    <source>
        <dbReference type="SAM" id="SignalP"/>
    </source>
</evidence>
<name>A0ABU1VD40_9BURK</name>
<feature type="signal peptide" evidence="2">
    <location>
        <begin position="1"/>
        <end position="23"/>
    </location>
</feature>
<dbReference type="SUPFAM" id="SSF82185">
    <property type="entry name" value="Histone H3 K4-specific methyltransferase SET7/9 N-terminal domain"/>
    <property type="match status" value="2"/>
</dbReference>
<evidence type="ECO:0000313" key="3">
    <source>
        <dbReference type="EMBL" id="MDR7095396.1"/>
    </source>
</evidence>